<dbReference type="InterPro" id="IPR051164">
    <property type="entry name" value="NmrA-like_oxidored"/>
</dbReference>
<gene>
    <name evidence="4" type="ORF">GCM10007298_16240</name>
</gene>
<comment type="similarity">
    <text evidence="1">Belongs to the NmrA-type oxidoreductase family.</text>
</comment>
<evidence type="ECO:0000313" key="5">
    <source>
        <dbReference type="Proteomes" id="UP000632454"/>
    </source>
</evidence>
<dbReference type="PANTHER" id="PTHR42748">
    <property type="entry name" value="NITROGEN METABOLITE REPRESSION PROTEIN NMRA FAMILY MEMBER"/>
    <property type="match status" value="1"/>
</dbReference>
<reference evidence="5" key="1">
    <citation type="journal article" date="2019" name="Int. J. Syst. Evol. Microbiol.">
        <title>The Global Catalogue of Microorganisms (GCM) 10K type strain sequencing project: providing services to taxonomists for standard genome sequencing and annotation.</title>
        <authorList>
            <consortium name="The Broad Institute Genomics Platform"/>
            <consortium name="The Broad Institute Genome Sequencing Center for Infectious Disease"/>
            <person name="Wu L."/>
            <person name="Ma J."/>
        </authorList>
    </citation>
    <scope>NUCLEOTIDE SEQUENCE [LARGE SCALE GENOMIC DNA]</scope>
    <source>
        <strain evidence="5">CCM 7855</strain>
    </source>
</reference>
<comment type="caution">
    <text evidence="4">The sequence shown here is derived from an EMBL/GenBank/DDBJ whole genome shotgun (WGS) entry which is preliminary data.</text>
</comment>
<dbReference type="InterPro" id="IPR008030">
    <property type="entry name" value="NmrA-like"/>
</dbReference>
<sequence>MDVTEKILVTGAGGGVGRSVARRLAERGETVRAFVKSEEQARVARADGAAEVVIGDIRSDADVAGAVPGVTRVFHVCPTAVVREVSIAEGLVAAARANDVEHIVFNSVIHPEIKELPHHQEKLRVEGVLHSSDVPTTVLRPSHFMQNYLDFWDLMLAGTLPYPSSPTSVMGVVDAEDIGEVGAMITASPEGHADQTYDLSTQELARHEMATIWSGVLGHTVSAVRLPPSAVKRPLQGVGAAAAIVAKSLASTRTHALSNVVRGLAASSNTRGVRNWPEESQDCYVAMMTYYDTVGLPAGDMEVLPKLLGRPATSYREFAAREAARRGVATR</sequence>
<dbReference type="InterPro" id="IPR036291">
    <property type="entry name" value="NAD(P)-bd_dom_sf"/>
</dbReference>
<evidence type="ECO:0000256" key="1">
    <source>
        <dbReference type="ARBA" id="ARBA00006328"/>
    </source>
</evidence>
<keyword evidence="2" id="KW-0521">NADP</keyword>
<feature type="domain" description="NmrA-like" evidence="3">
    <location>
        <begin position="4"/>
        <end position="235"/>
    </location>
</feature>
<dbReference type="EMBL" id="BMCS01000001">
    <property type="protein sequence ID" value="GGF21046.1"/>
    <property type="molecule type" value="Genomic_DNA"/>
</dbReference>
<evidence type="ECO:0000259" key="3">
    <source>
        <dbReference type="Pfam" id="PF05368"/>
    </source>
</evidence>
<name>A0ABQ1ULD8_9NOCA</name>
<dbReference type="Gene3D" id="3.40.50.720">
    <property type="entry name" value="NAD(P)-binding Rossmann-like Domain"/>
    <property type="match status" value="1"/>
</dbReference>
<dbReference type="Gene3D" id="3.90.25.10">
    <property type="entry name" value="UDP-galactose 4-epimerase, domain 1"/>
    <property type="match status" value="1"/>
</dbReference>
<keyword evidence="5" id="KW-1185">Reference proteome</keyword>
<dbReference type="SUPFAM" id="SSF51735">
    <property type="entry name" value="NAD(P)-binding Rossmann-fold domains"/>
    <property type="match status" value="1"/>
</dbReference>
<proteinExistence type="inferred from homology"/>
<organism evidence="4 5">
    <name type="scientific">Williamsia phyllosphaerae</name>
    <dbReference type="NCBI Taxonomy" id="885042"/>
    <lineage>
        <taxon>Bacteria</taxon>
        <taxon>Bacillati</taxon>
        <taxon>Actinomycetota</taxon>
        <taxon>Actinomycetes</taxon>
        <taxon>Mycobacteriales</taxon>
        <taxon>Nocardiaceae</taxon>
        <taxon>Williamsia</taxon>
    </lineage>
</organism>
<dbReference type="Pfam" id="PF05368">
    <property type="entry name" value="NmrA"/>
    <property type="match status" value="1"/>
</dbReference>
<evidence type="ECO:0000313" key="4">
    <source>
        <dbReference type="EMBL" id="GGF21046.1"/>
    </source>
</evidence>
<dbReference type="PANTHER" id="PTHR42748:SF7">
    <property type="entry name" value="NMRA LIKE REDOX SENSOR 1-RELATED"/>
    <property type="match status" value="1"/>
</dbReference>
<evidence type="ECO:0000256" key="2">
    <source>
        <dbReference type="ARBA" id="ARBA00022857"/>
    </source>
</evidence>
<dbReference type="Proteomes" id="UP000632454">
    <property type="component" value="Unassembled WGS sequence"/>
</dbReference>
<accession>A0ABQ1ULD8</accession>
<protein>
    <recommendedName>
        <fullName evidence="3">NmrA-like domain-containing protein</fullName>
    </recommendedName>
</protein>